<protein>
    <submittedName>
        <fullName evidence="1">Histidine phosphatase family protein</fullName>
    </submittedName>
</protein>
<dbReference type="PIRSF" id="PIRSF000709">
    <property type="entry name" value="6PFK_2-Ptase"/>
    <property type="match status" value="1"/>
</dbReference>
<dbReference type="EMBL" id="PISE01000064">
    <property type="protein sequence ID" value="PKG21738.1"/>
    <property type="molecule type" value="Genomic_DNA"/>
</dbReference>
<dbReference type="GO" id="GO:0016791">
    <property type="term" value="F:phosphatase activity"/>
    <property type="evidence" value="ECO:0007669"/>
    <property type="project" value="TreeGrafter"/>
</dbReference>
<dbReference type="PANTHER" id="PTHR48100:SF1">
    <property type="entry name" value="HISTIDINE PHOSPHATASE FAMILY PROTEIN-RELATED"/>
    <property type="match status" value="1"/>
</dbReference>
<sequence length="179" mass="20744">MKKNIYLIRHCQAKGQEADAELTELGCKQAKKLADILADIPVDRIISSPFFRAIQSIKPYAEKKKLPIQADNRLSERVLSSVSYIDWLEKLEASFSDIELKFIGGESSREAMNRIVQVVDEVRKSKDKNVIIVTHGNIMSLLLNYYDKSFGFKQWEKLSNPDLFLLQVSEREYHVERFF</sequence>
<accession>A0A2N0YWW0</accession>
<dbReference type="InterPro" id="IPR050275">
    <property type="entry name" value="PGM_Phosphatase"/>
</dbReference>
<dbReference type="RefSeq" id="WP_101179223.1">
    <property type="nucleotide sequence ID" value="NZ_PISE01000064.1"/>
</dbReference>
<keyword evidence="2" id="KW-1185">Reference proteome</keyword>
<dbReference type="AlphaFoldDB" id="A0A2N0YWW0"/>
<dbReference type="InterPro" id="IPR013078">
    <property type="entry name" value="His_Pase_superF_clade-1"/>
</dbReference>
<dbReference type="OrthoDB" id="512570at2"/>
<dbReference type="Pfam" id="PF00300">
    <property type="entry name" value="His_Phos_1"/>
    <property type="match status" value="1"/>
</dbReference>
<name>A0A2N0YWW0_9BACI</name>
<dbReference type="CDD" id="cd07067">
    <property type="entry name" value="HP_PGM_like"/>
    <property type="match status" value="1"/>
</dbReference>
<organism evidence="1 2">
    <name type="scientific">Niallia nealsonii</name>
    <dbReference type="NCBI Taxonomy" id="115979"/>
    <lineage>
        <taxon>Bacteria</taxon>
        <taxon>Bacillati</taxon>
        <taxon>Bacillota</taxon>
        <taxon>Bacilli</taxon>
        <taxon>Bacillales</taxon>
        <taxon>Bacillaceae</taxon>
        <taxon>Niallia</taxon>
    </lineage>
</organism>
<dbReference type="Gene3D" id="3.40.50.1240">
    <property type="entry name" value="Phosphoglycerate mutase-like"/>
    <property type="match status" value="1"/>
</dbReference>
<reference evidence="1 2" key="1">
    <citation type="journal article" date="2003" name="Int. J. Syst. Evol. Microbiol.">
        <title>Bacillus nealsonii sp. nov., isolated from a spacecraft-assembly facility, whose spores are gamma-radiation resistant.</title>
        <authorList>
            <person name="Venkateswaran K."/>
            <person name="Kempf M."/>
            <person name="Chen F."/>
            <person name="Satomi M."/>
            <person name="Nicholson W."/>
            <person name="Kern R."/>
        </authorList>
    </citation>
    <scope>NUCLEOTIDE SEQUENCE [LARGE SCALE GENOMIC DNA]</scope>
    <source>
        <strain evidence="1 2">FO-92</strain>
    </source>
</reference>
<gene>
    <name evidence="1" type="ORF">CWS01_20795</name>
</gene>
<dbReference type="InterPro" id="IPR029033">
    <property type="entry name" value="His_PPase_superfam"/>
</dbReference>
<dbReference type="GO" id="GO:0005737">
    <property type="term" value="C:cytoplasm"/>
    <property type="evidence" value="ECO:0007669"/>
    <property type="project" value="TreeGrafter"/>
</dbReference>
<comment type="caution">
    <text evidence="1">The sequence shown here is derived from an EMBL/GenBank/DDBJ whole genome shotgun (WGS) entry which is preliminary data.</text>
</comment>
<evidence type="ECO:0000313" key="1">
    <source>
        <dbReference type="EMBL" id="PKG21738.1"/>
    </source>
</evidence>
<dbReference type="SMART" id="SM00855">
    <property type="entry name" value="PGAM"/>
    <property type="match status" value="1"/>
</dbReference>
<dbReference type="SUPFAM" id="SSF53254">
    <property type="entry name" value="Phosphoglycerate mutase-like"/>
    <property type="match status" value="1"/>
</dbReference>
<evidence type="ECO:0000313" key="2">
    <source>
        <dbReference type="Proteomes" id="UP000233375"/>
    </source>
</evidence>
<proteinExistence type="predicted"/>
<dbReference type="Proteomes" id="UP000233375">
    <property type="component" value="Unassembled WGS sequence"/>
</dbReference>
<dbReference type="PANTHER" id="PTHR48100">
    <property type="entry name" value="BROAD-SPECIFICITY PHOSPHATASE YOR283W-RELATED"/>
    <property type="match status" value="1"/>
</dbReference>